<sequence>MAVGWFVRFYDFSRPLVRVDVAGIAFDDVLALAKANGARHGTPYFLSPGGRADGRLNAFWRSPVLWGAADSTVRRYALSIKVWLDFLHAVDVEWTAATSNDLAVFKNWRMSVESNPDPVSANTFRLDLAAVRKLYLWAADECGVANPVRSHVLSGGYRGETRLDATPSDIRTSDVKWMTPSAFRQWRTIGLSGYTRDGQQRERWVGRTEDRDVAYADGLYGAGLRMGEWASVLTSEIPGVSTERLLRLRLASACAKSGVSRPYWLRRAVLQAVRFYIEDGSRQAVVAAAQRNGRYDVVPNKWVVDEIGSNGILLATDQDGVRRRVNVDSVGPSLRSRLFIRTPAGLEPMMLFLNMDGLPRHKAAWYNTFRDANRRAAKELGDRSGRLWCRPHMLRHSFALRWYCIATFVAWQRTDMLTVAERRDFRNQLGDVWFLLATLLGHRSAETTRQVYLEPFQGLQVEQLVALMDADDRDALERLAGAVGAGHPRVIEGIGP</sequence>
<reference evidence="5 6" key="1">
    <citation type="submission" date="2023-10" db="EMBL/GenBank/DDBJ databases">
        <title>Development of a sustainable strategy for remediation of hydrocarbon-contaminated territories based on the waste exchange concept.</title>
        <authorList>
            <person name="Krivoruchko A."/>
        </authorList>
    </citation>
    <scope>NUCLEOTIDE SEQUENCE [LARGE SCALE GENOMIC DNA]</scope>
    <source>
        <strain evidence="5 6">IEGM 1322</strain>
    </source>
</reference>
<gene>
    <name evidence="5" type="ORF">R3P95_20075</name>
</gene>
<dbReference type="InterPro" id="IPR011010">
    <property type="entry name" value="DNA_brk_join_enz"/>
</dbReference>
<keyword evidence="2" id="KW-0233">DNA recombination</keyword>
<dbReference type="Pfam" id="PF02899">
    <property type="entry name" value="Phage_int_SAM_1"/>
    <property type="match status" value="1"/>
</dbReference>
<protein>
    <submittedName>
        <fullName evidence="5">Site-specific integrase</fullName>
    </submittedName>
</protein>
<name>A0ABU4B2Y0_9NOCA</name>
<dbReference type="InterPro" id="IPR013762">
    <property type="entry name" value="Integrase-like_cat_sf"/>
</dbReference>
<dbReference type="Proteomes" id="UP001185899">
    <property type="component" value="Unassembled WGS sequence"/>
</dbReference>
<dbReference type="InterPro" id="IPR004107">
    <property type="entry name" value="Integrase_SAM-like_N"/>
</dbReference>
<evidence type="ECO:0000313" key="6">
    <source>
        <dbReference type="Proteomes" id="UP001185899"/>
    </source>
</evidence>
<dbReference type="SUPFAM" id="SSF56349">
    <property type="entry name" value="DNA breaking-rejoining enzymes"/>
    <property type="match status" value="1"/>
</dbReference>
<dbReference type="Gene3D" id="1.10.443.10">
    <property type="entry name" value="Intergrase catalytic core"/>
    <property type="match status" value="1"/>
</dbReference>
<dbReference type="InterPro" id="IPR044068">
    <property type="entry name" value="CB"/>
</dbReference>
<dbReference type="Gene3D" id="1.10.150.130">
    <property type="match status" value="1"/>
</dbReference>
<evidence type="ECO:0000256" key="1">
    <source>
        <dbReference type="ARBA" id="ARBA00023125"/>
    </source>
</evidence>
<feature type="domain" description="Core-binding (CB)" evidence="4">
    <location>
        <begin position="57"/>
        <end position="139"/>
    </location>
</feature>
<accession>A0ABU4B2Y0</accession>
<organism evidence="5 6">
    <name type="scientific">Rhodococcus cercidiphylli</name>
    <dbReference type="NCBI Taxonomy" id="489916"/>
    <lineage>
        <taxon>Bacteria</taxon>
        <taxon>Bacillati</taxon>
        <taxon>Actinomycetota</taxon>
        <taxon>Actinomycetes</taxon>
        <taxon>Mycobacteriales</taxon>
        <taxon>Nocardiaceae</taxon>
        <taxon>Rhodococcus</taxon>
    </lineage>
</organism>
<comment type="caution">
    <text evidence="5">The sequence shown here is derived from an EMBL/GenBank/DDBJ whole genome shotgun (WGS) entry which is preliminary data.</text>
</comment>
<keyword evidence="1 3" id="KW-0238">DNA-binding</keyword>
<evidence type="ECO:0000256" key="2">
    <source>
        <dbReference type="ARBA" id="ARBA00023172"/>
    </source>
</evidence>
<dbReference type="RefSeq" id="WP_235386888.1">
    <property type="nucleotide sequence ID" value="NZ_JAWLKE010000007.1"/>
</dbReference>
<evidence type="ECO:0000259" key="4">
    <source>
        <dbReference type="PROSITE" id="PS51900"/>
    </source>
</evidence>
<dbReference type="InterPro" id="IPR010998">
    <property type="entry name" value="Integrase_recombinase_N"/>
</dbReference>
<keyword evidence="6" id="KW-1185">Reference proteome</keyword>
<dbReference type="EMBL" id="JAWLKE010000007">
    <property type="protein sequence ID" value="MDV6232858.1"/>
    <property type="molecule type" value="Genomic_DNA"/>
</dbReference>
<evidence type="ECO:0000313" key="5">
    <source>
        <dbReference type="EMBL" id="MDV6232858.1"/>
    </source>
</evidence>
<proteinExistence type="predicted"/>
<dbReference type="PROSITE" id="PS51900">
    <property type="entry name" value="CB"/>
    <property type="match status" value="1"/>
</dbReference>
<evidence type="ECO:0000256" key="3">
    <source>
        <dbReference type="PROSITE-ProRule" id="PRU01248"/>
    </source>
</evidence>